<feature type="region of interest" description="Disordered" evidence="1">
    <location>
        <begin position="98"/>
        <end position="117"/>
    </location>
</feature>
<feature type="domain" description="HTH cro/C1-type" evidence="2">
    <location>
        <begin position="11"/>
        <end position="66"/>
    </location>
</feature>
<name>A0ABP3VHE5_9FLAO</name>
<evidence type="ECO:0000313" key="4">
    <source>
        <dbReference type="Proteomes" id="UP001500185"/>
    </source>
</evidence>
<dbReference type="Pfam" id="PF01381">
    <property type="entry name" value="HTH_3"/>
    <property type="match status" value="1"/>
</dbReference>
<evidence type="ECO:0000256" key="1">
    <source>
        <dbReference type="SAM" id="MobiDB-lite"/>
    </source>
</evidence>
<dbReference type="InterPro" id="IPR010982">
    <property type="entry name" value="Lambda_DNA-bd_dom_sf"/>
</dbReference>
<dbReference type="Proteomes" id="UP001500185">
    <property type="component" value="Unassembled WGS sequence"/>
</dbReference>
<dbReference type="SMART" id="SM00530">
    <property type="entry name" value="HTH_XRE"/>
    <property type="match status" value="1"/>
</dbReference>
<protein>
    <submittedName>
        <fullName evidence="3">Helix-turn-helix transcriptional regulator</fullName>
    </submittedName>
</protein>
<reference evidence="4" key="1">
    <citation type="journal article" date="2019" name="Int. J. Syst. Evol. Microbiol.">
        <title>The Global Catalogue of Microorganisms (GCM) 10K type strain sequencing project: providing services to taxonomists for standard genome sequencing and annotation.</title>
        <authorList>
            <consortium name="The Broad Institute Genomics Platform"/>
            <consortium name="The Broad Institute Genome Sequencing Center for Infectious Disease"/>
            <person name="Wu L."/>
            <person name="Ma J."/>
        </authorList>
    </citation>
    <scope>NUCLEOTIDE SEQUENCE [LARGE SCALE GENOMIC DNA]</scope>
    <source>
        <strain evidence="4">JCM 16231</strain>
    </source>
</reference>
<gene>
    <name evidence="3" type="ORF">GCM10009433_17590</name>
</gene>
<sequence length="140" mass="15854">MVNSEEFSNRLKEIFDFYELSASSFADKIDVGRASISHILSGRNKPSLDFVMKVVSTFEEVELYWLLNGKGSFPPNADKISKAINTKKENEVESKVEIETTEAEVDPETRKSSSTKKSISKVIIFYTDGSFESYENYPKS</sequence>
<dbReference type="Gene3D" id="1.10.260.40">
    <property type="entry name" value="lambda repressor-like DNA-binding domains"/>
    <property type="match status" value="1"/>
</dbReference>
<dbReference type="SUPFAM" id="SSF47413">
    <property type="entry name" value="lambda repressor-like DNA-binding domains"/>
    <property type="match status" value="1"/>
</dbReference>
<evidence type="ECO:0000313" key="3">
    <source>
        <dbReference type="EMBL" id="GAA0759421.1"/>
    </source>
</evidence>
<dbReference type="RefSeq" id="WP_224454277.1">
    <property type="nucleotide sequence ID" value="NZ_BAAAGG010000005.1"/>
</dbReference>
<accession>A0ABP3VHE5</accession>
<dbReference type="PROSITE" id="PS50943">
    <property type="entry name" value="HTH_CROC1"/>
    <property type="match status" value="1"/>
</dbReference>
<organism evidence="3 4">
    <name type="scientific">Psychroflexus lacisalsi</name>
    <dbReference type="NCBI Taxonomy" id="503928"/>
    <lineage>
        <taxon>Bacteria</taxon>
        <taxon>Pseudomonadati</taxon>
        <taxon>Bacteroidota</taxon>
        <taxon>Flavobacteriia</taxon>
        <taxon>Flavobacteriales</taxon>
        <taxon>Flavobacteriaceae</taxon>
        <taxon>Psychroflexus</taxon>
    </lineage>
</organism>
<dbReference type="InterPro" id="IPR001387">
    <property type="entry name" value="Cro/C1-type_HTH"/>
</dbReference>
<dbReference type="EMBL" id="BAAAGG010000005">
    <property type="protein sequence ID" value="GAA0759421.1"/>
    <property type="molecule type" value="Genomic_DNA"/>
</dbReference>
<comment type="caution">
    <text evidence="3">The sequence shown here is derived from an EMBL/GenBank/DDBJ whole genome shotgun (WGS) entry which is preliminary data.</text>
</comment>
<keyword evidence="4" id="KW-1185">Reference proteome</keyword>
<proteinExistence type="predicted"/>
<dbReference type="CDD" id="cd00093">
    <property type="entry name" value="HTH_XRE"/>
    <property type="match status" value="1"/>
</dbReference>
<evidence type="ECO:0000259" key="2">
    <source>
        <dbReference type="PROSITE" id="PS50943"/>
    </source>
</evidence>